<accession>A0ABR4CL74</accession>
<feature type="region of interest" description="Disordered" evidence="1">
    <location>
        <begin position="510"/>
        <end position="531"/>
    </location>
</feature>
<feature type="region of interest" description="Disordered" evidence="1">
    <location>
        <begin position="663"/>
        <end position="701"/>
    </location>
</feature>
<dbReference type="EMBL" id="JAZHXI010000006">
    <property type="protein sequence ID" value="KAL2070674.1"/>
    <property type="molecule type" value="Genomic_DNA"/>
</dbReference>
<proteinExistence type="predicted"/>
<keyword evidence="3" id="KW-1185">Reference proteome</keyword>
<feature type="compositionally biased region" description="Basic residues" evidence="1">
    <location>
        <begin position="668"/>
        <end position="681"/>
    </location>
</feature>
<sequence>MVAPITSRSSYITAPSALDPRRNTSLVMASFSSEWYFKPEGVALVKRRFEGELARLEQSQAWDYQVENRWGPEHAMWQVRCAKVDYDRVWKAFFIGMNSVITEAIRTANQRDDDAEETGPNVEVDEDDEEDYAFAHDEPLDSNLVQRLTLWKMQTFIKRPTAEVESDDEVTQTEPQLVPVTADETYPPEIRFYKYREAWRCGDKSIMLDDLLPEVDLKELVRLTGCQFSMDINKGIMFVGAHEEENILLAVHKLDNIERNLKYRHPWANYLFYNEDTANVKYFLKYFVDVRQFYFDTTLLDNLQVAFSNGACDYEALTNAVTVRCAPKDHVKSDYIPIKKLCISNIKVEDIPGGVRVFSTAFTYNGKGNSSDNPMLHRPVQVAPAPPEQSNLQHLQTALAPQPRTSSQKDDFVQRWATDVPDALSSGIVPINGLPDALRILPNVGTGGASGNKEAIAQKPAWDRYEEYSPEKVANVVKNEFNWNPKISGPIGLINRPLAENIRAVSRPRARVPIGNGGPHQPSSAMPRSTSMPQVTIGSDGLMEPLKPIILHQKPLQPLQPPPQPQQSLPVVTQQVHRTHVRSASHTVAITPQPNSSNRRLFSETIARSSRVQPSLLDEEDPFAGSLSIGVLAPITRAQKIQDEPEKEQLFRESEARVFHQTMNQRAPRPKQNHSASKPKHNPFAGRLDRPFSPTKSTVSAPLADPVPEFVEEVNRNSKELMAGLRGYRGKVVVQAEFGRIIIGKLHHKHLSSKDHLRLLDGPFLQGLLLHPTQYGPTVDFTSVLTAVSAEIQHMVNMKSQSGQDLWEKDKVARWNTTYEFVFTDLQNPLYPVMIEIDAETFVAQIKARCRLGNLFVFGTKRHWDVKLAAIGYGDSRALEDKYGDLATEVQSSLYIPPNSHRPYLSWKLATPLQKQFVIQEVIVRRVYEYNSIDKKSLLKVSELQSLDINGGPAGEKPFWIFEATPGNPDLAPIDKLTTWYEASITSVHLDAVLKQNESLDLGDETAWTLEDVANMGACKALYSPALAMLKQMDGVGQNSKNGSDYRSRQQAARAMLTQAAPQVVWW</sequence>
<evidence type="ECO:0000313" key="3">
    <source>
        <dbReference type="Proteomes" id="UP001595075"/>
    </source>
</evidence>
<evidence type="ECO:0000313" key="2">
    <source>
        <dbReference type="EMBL" id="KAL2070674.1"/>
    </source>
</evidence>
<gene>
    <name evidence="2" type="ORF">VTL71DRAFT_13700</name>
</gene>
<feature type="compositionally biased region" description="Polar residues" evidence="1">
    <location>
        <begin position="521"/>
        <end position="531"/>
    </location>
</feature>
<protein>
    <submittedName>
        <fullName evidence="2">Uncharacterized protein</fullName>
    </submittedName>
</protein>
<organism evidence="2 3">
    <name type="scientific">Oculimacula yallundae</name>
    <dbReference type="NCBI Taxonomy" id="86028"/>
    <lineage>
        <taxon>Eukaryota</taxon>
        <taxon>Fungi</taxon>
        <taxon>Dikarya</taxon>
        <taxon>Ascomycota</taxon>
        <taxon>Pezizomycotina</taxon>
        <taxon>Leotiomycetes</taxon>
        <taxon>Helotiales</taxon>
        <taxon>Ploettnerulaceae</taxon>
        <taxon>Oculimacula</taxon>
    </lineage>
</organism>
<dbReference type="Proteomes" id="UP001595075">
    <property type="component" value="Unassembled WGS sequence"/>
</dbReference>
<reference evidence="2 3" key="1">
    <citation type="journal article" date="2024" name="Commun. Biol.">
        <title>Comparative genomic analysis of thermophilic fungi reveals convergent evolutionary adaptations and gene losses.</title>
        <authorList>
            <person name="Steindorff A.S."/>
            <person name="Aguilar-Pontes M.V."/>
            <person name="Robinson A.J."/>
            <person name="Andreopoulos B."/>
            <person name="LaButti K."/>
            <person name="Kuo A."/>
            <person name="Mondo S."/>
            <person name="Riley R."/>
            <person name="Otillar R."/>
            <person name="Haridas S."/>
            <person name="Lipzen A."/>
            <person name="Grimwood J."/>
            <person name="Schmutz J."/>
            <person name="Clum A."/>
            <person name="Reid I.D."/>
            <person name="Moisan M.C."/>
            <person name="Butler G."/>
            <person name="Nguyen T.T.M."/>
            <person name="Dewar K."/>
            <person name="Conant G."/>
            <person name="Drula E."/>
            <person name="Henrissat B."/>
            <person name="Hansel C."/>
            <person name="Singer S."/>
            <person name="Hutchinson M.I."/>
            <person name="de Vries R.P."/>
            <person name="Natvig D.O."/>
            <person name="Powell A.J."/>
            <person name="Tsang A."/>
            <person name="Grigoriev I.V."/>
        </authorList>
    </citation>
    <scope>NUCLEOTIDE SEQUENCE [LARGE SCALE GENOMIC DNA]</scope>
    <source>
        <strain evidence="2 3">CBS 494.80</strain>
    </source>
</reference>
<name>A0ABR4CL74_9HELO</name>
<evidence type="ECO:0000256" key="1">
    <source>
        <dbReference type="SAM" id="MobiDB-lite"/>
    </source>
</evidence>
<comment type="caution">
    <text evidence="2">The sequence shown here is derived from an EMBL/GenBank/DDBJ whole genome shotgun (WGS) entry which is preliminary data.</text>
</comment>